<reference evidence="3" key="1">
    <citation type="submission" date="2018-01" db="EMBL/GenBank/DDBJ databases">
        <authorList>
            <person name="Mao J.F."/>
        </authorList>
    </citation>
    <scope>NUCLEOTIDE SEQUENCE</scope>
    <source>
        <strain evidence="3">Huo1</strain>
        <tissue evidence="3">Leaf</tissue>
    </source>
</reference>
<protein>
    <submittedName>
        <fullName evidence="3">Uncharacterized protein</fullName>
    </submittedName>
</protein>
<keyword evidence="4" id="KW-1185">Reference proteome</keyword>
<feature type="chain" id="PRO_5036502216" evidence="2">
    <location>
        <begin position="27"/>
        <end position="151"/>
    </location>
</feature>
<keyword evidence="2" id="KW-0732">Signal</keyword>
<feature type="compositionally biased region" description="Polar residues" evidence="1">
    <location>
        <begin position="110"/>
        <end position="132"/>
    </location>
</feature>
<feature type="signal peptide" evidence="2">
    <location>
        <begin position="1"/>
        <end position="26"/>
    </location>
</feature>
<evidence type="ECO:0000256" key="1">
    <source>
        <dbReference type="SAM" id="MobiDB-lite"/>
    </source>
</evidence>
<sequence>MPLNNCHVFNTCLLALFLFRLYFVTGLHQTCIPSLMNWVRAFMIFRMLLDFEVIKKPKVKQMLGLPDLPPPSTNQDATHQLQLIGLFPPPPPEQSRLSPSEQSLSPPPANESSKPVNRKLNSMPASAPSQRIKNLDKEVKGRKKGNKRSSG</sequence>
<accession>A0A8X8XA91</accession>
<reference evidence="3" key="2">
    <citation type="submission" date="2020-08" db="EMBL/GenBank/DDBJ databases">
        <title>Plant Genome Project.</title>
        <authorList>
            <person name="Zhang R.-G."/>
        </authorList>
    </citation>
    <scope>NUCLEOTIDE SEQUENCE</scope>
    <source>
        <strain evidence="3">Huo1</strain>
        <tissue evidence="3">Leaf</tissue>
    </source>
</reference>
<organism evidence="3">
    <name type="scientific">Salvia splendens</name>
    <name type="common">Scarlet sage</name>
    <dbReference type="NCBI Taxonomy" id="180675"/>
    <lineage>
        <taxon>Eukaryota</taxon>
        <taxon>Viridiplantae</taxon>
        <taxon>Streptophyta</taxon>
        <taxon>Embryophyta</taxon>
        <taxon>Tracheophyta</taxon>
        <taxon>Spermatophyta</taxon>
        <taxon>Magnoliopsida</taxon>
        <taxon>eudicotyledons</taxon>
        <taxon>Gunneridae</taxon>
        <taxon>Pentapetalae</taxon>
        <taxon>asterids</taxon>
        <taxon>lamiids</taxon>
        <taxon>Lamiales</taxon>
        <taxon>Lamiaceae</taxon>
        <taxon>Nepetoideae</taxon>
        <taxon>Mentheae</taxon>
        <taxon>Salviinae</taxon>
        <taxon>Salvia</taxon>
        <taxon>Salvia subgen. Calosphace</taxon>
        <taxon>core Calosphace</taxon>
    </lineage>
</organism>
<evidence type="ECO:0000256" key="2">
    <source>
        <dbReference type="SAM" id="SignalP"/>
    </source>
</evidence>
<evidence type="ECO:0000313" key="3">
    <source>
        <dbReference type="EMBL" id="KAG6408061.1"/>
    </source>
</evidence>
<dbReference type="AlphaFoldDB" id="A0A8X8XA91"/>
<feature type="region of interest" description="Disordered" evidence="1">
    <location>
        <begin position="62"/>
        <end position="151"/>
    </location>
</feature>
<gene>
    <name evidence="3" type="ORF">SASPL_131063</name>
</gene>
<evidence type="ECO:0000313" key="4">
    <source>
        <dbReference type="Proteomes" id="UP000298416"/>
    </source>
</evidence>
<dbReference type="Proteomes" id="UP000298416">
    <property type="component" value="Unassembled WGS sequence"/>
</dbReference>
<feature type="compositionally biased region" description="Basic residues" evidence="1">
    <location>
        <begin position="140"/>
        <end position="151"/>
    </location>
</feature>
<dbReference type="EMBL" id="PNBA02000011">
    <property type="protein sequence ID" value="KAG6408061.1"/>
    <property type="molecule type" value="Genomic_DNA"/>
</dbReference>
<proteinExistence type="predicted"/>
<comment type="caution">
    <text evidence="3">The sequence shown here is derived from an EMBL/GenBank/DDBJ whole genome shotgun (WGS) entry which is preliminary data.</text>
</comment>
<feature type="compositionally biased region" description="Low complexity" evidence="1">
    <location>
        <begin position="94"/>
        <end position="104"/>
    </location>
</feature>
<name>A0A8X8XA91_SALSN</name>